<dbReference type="Gene3D" id="2.60.120.290">
    <property type="entry name" value="Spermadhesin, CUB domain"/>
    <property type="match status" value="1"/>
</dbReference>
<reference evidence="1 2" key="1">
    <citation type="submission" date="2024-08" db="EMBL/GenBank/DDBJ databases">
        <authorList>
            <person name="Cucini C."/>
            <person name="Frati F."/>
        </authorList>
    </citation>
    <scope>NUCLEOTIDE SEQUENCE [LARGE SCALE GENOMIC DNA]</scope>
</reference>
<comment type="caution">
    <text evidence="1">The sequence shown here is derived from an EMBL/GenBank/DDBJ whole genome shotgun (WGS) entry which is preliminary data.</text>
</comment>
<protein>
    <submittedName>
        <fullName evidence="1">Uncharacterized protein</fullName>
    </submittedName>
</protein>
<dbReference type="Proteomes" id="UP001642540">
    <property type="component" value="Unassembled WGS sequence"/>
</dbReference>
<dbReference type="EMBL" id="CAXLJM020000004">
    <property type="protein sequence ID" value="CAL8069687.1"/>
    <property type="molecule type" value="Genomic_DNA"/>
</dbReference>
<sequence>MTDGFKNFTFLTDKNKKQSNLHLFSGRFAGRNTYESRSREVYIVFYADSSGSGTGFSLTWSLQGKIIEPRTDVATRFAFLKSNNGSAKNAWRKSLFTSSSYDAFIFTPTIPSTYKYGLQLHLQFNETLVRDGGNNCTSDELTIFSALNGLLTKTKAYVCNL</sequence>
<dbReference type="SUPFAM" id="SSF49854">
    <property type="entry name" value="Spermadhesin, CUB domain"/>
    <property type="match status" value="1"/>
</dbReference>
<accession>A0ABP1PK30</accession>
<proteinExistence type="predicted"/>
<dbReference type="InterPro" id="IPR035914">
    <property type="entry name" value="Sperma_CUB_dom_sf"/>
</dbReference>
<name>A0ABP1PK30_9HEXA</name>
<evidence type="ECO:0000313" key="2">
    <source>
        <dbReference type="Proteomes" id="UP001642540"/>
    </source>
</evidence>
<keyword evidence="2" id="KW-1185">Reference proteome</keyword>
<organism evidence="1 2">
    <name type="scientific">Orchesella dallaii</name>
    <dbReference type="NCBI Taxonomy" id="48710"/>
    <lineage>
        <taxon>Eukaryota</taxon>
        <taxon>Metazoa</taxon>
        <taxon>Ecdysozoa</taxon>
        <taxon>Arthropoda</taxon>
        <taxon>Hexapoda</taxon>
        <taxon>Collembola</taxon>
        <taxon>Entomobryomorpha</taxon>
        <taxon>Entomobryoidea</taxon>
        <taxon>Orchesellidae</taxon>
        <taxon>Orchesellinae</taxon>
        <taxon>Orchesella</taxon>
    </lineage>
</organism>
<evidence type="ECO:0000313" key="1">
    <source>
        <dbReference type="EMBL" id="CAL8069687.1"/>
    </source>
</evidence>
<gene>
    <name evidence="1" type="ORF">ODALV1_LOCUS895</name>
</gene>